<name>A0AAX1N132_9BACT</name>
<accession>A0AAX1N132</accession>
<dbReference type="RefSeq" id="WP_066204537.1">
    <property type="nucleotide sequence ID" value="NZ_CP076132.1"/>
</dbReference>
<sequence length="117" mass="13534">MVTYFQITLEGELKYSDIVTPIFLVVSNRNSQLKFDLDTNGEILSKSEYETLLDSGKNQYADSRIYETFLQLRDQGVDAMLQDYIDELIGEFESEFIINKLIDLGIFEEEQSLRNAS</sequence>
<gene>
    <name evidence="1" type="ORF">KMW28_16185</name>
</gene>
<organism evidence="1 2">
    <name type="scientific">Flammeovirga yaeyamensis</name>
    <dbReference type="NCBI Taxonomy" id="367791"/>
    <lineage>
        <taxon>Bacteria</taxon>
        <taxon>Pseudomonadati</taxon>
        <taxon>Bacteroidota</taxon>
        <taxon>Cytophagia</taxon>
        <taxon>Cytophagales</taxon>
        <taxon>Flammeovirgaceae</taxon>
        <taxon>Flammeovirga</taxon>
    </lineage>
</organism>
<proteinExistence type="predicted"/>
<dbReference type="KEGG" id="fya:KMW28_16185"/>
<keyword evidence="2" id="KW-1185">Reference proteome</keyword>
<protein>
    <submittedName>
        <fullName evidence="1">Uncharacterized protein</fullName>
    </submittedName>
</protein>
<dbReference type="EMBL" id="CP076132">
    <property type="protein sequence ID" value="QWG01185.1"/>
    <property type="molecule type" value="Genomic_DNA"/>
</dbReference>
<evidence type="ECO:0000313" key="2">
    <source>
        <dbReference type="Proteomes" id="UP000678679"/>
    </source>
</evidence>
<dbReference type="Proteomes" id="UP000678679">
    <property type="component" value="Chromosome 1"/>
</dbReference>
<dbReference type="AlphaFoldDB" id="A0AAX1N132"/>
<evidence type="ECO:0000313" key="1">
    <source>
        <dbReference type="EMBL" id="QWG01185.1"/>
    </source>
</evidence>
<reference evidence="1 2" key="1">
    <citation type="submission" date="2021-05" db="EMBL/GenBank/DDBJ databases">
        <title>Comparative genomic studies on the polysaccharide-degrading batcterial strains of the Flammeovirga genus.</title>
        <authorList>
            <person name="Zewei F."/>
            <person name="Zheng Z."/>
            <person name="Yu L."/>
            <person name="Ruyue G."/>
            <person name="Yanhong M."/>
            <person name="Yuanyuan C."/>
            <person name="Jingyan G."/>
            <person name="Wenjun H."/>
        </authorList>
    </citation>
    <scope>NUCLEOTIDE SEQUENCE [LARGE SCALE GENOMIC DNA]</scope>
    <source>
        <strain evidence="1 2">NBRC:100898</strain>
    </source>
</reference>